<organism evidence="2">
    <name type="scientific">hydrocarbon metagenome</name>
    <dbReference type="NCBI Taxonomy" id="938273"/>
    <lineage>
        <taxon>unclassified sequences</taxon>
        <taxon>metagenomes</taxon>
        <taxon>ecological metagenomes</taxon>
    </lineage>
</organism>
<evidence type="ECO:0000256" key="1">
    <source>
        <dbReference type="SAM" id="Phobius"/>
    </source>
</evidence>
<accession>A0A0W8E8T2</accession>
<keyword evidence="1" id="KW-1133">Transmembrane helix</keyword>
<dbReference type="Pfam" id="PF09548">
    <property type="entry name" value="Spore_III_AB"/>
    <property type="match status" value="1"/>
</dbReference>
<name>A0A0W8E8T2_9ZZZZ</name>
<evidence type="ECO:0000313" key="2">
    <source>
        <dbReference type="EMBL" id="KUG05026.1"/>
    </source>
</evidence>
<protein>
    <submittedName>
        <fullName evidence="2">Stage iii sporulation protein ab</fullName>
    </submittedName>
</protein>
<feature type="transmembrane region" description="Helical" evidence="1">
    <location>
        <begin position="157"/>
        <end position="173"/>
    </location>
</feature>
<reference evidence="2" key="1">
    <citation type="journal article" date="2015" name="Proc. Natl. Acad. Sci. U.S.A.">
        <title>Networks of energetic and metabolic interactions define dynamics in microbial communities.</title>
        <authorList>
            <person name="Embree M."/>
            <person name="Liu J.K."/>
            <person name="Al-Bassam M.M."/>
            <person name="Zengler K."/>
        </authorList>
    </citation>
    <scope>NUCLEOTIDE SEQUENCE</scope>
</reference>
<dbReference type="InterPro" id="IPR014198">
    <property type="entry name" value="Spore_III_AB"/>
</dbReference>
<keyword evidence="1" id="KW-0812">Transmembrane</keyword>
<dbReference type="PIRSF" id="PIRSF021435">
    <property type="entry name" value="SpoIIIAB"/>
    <property type="match status" value="1"/>
</dbReference>
<dbReference type="EMBL" id="LNQE01001831">
    <property type="protein sequence ID" value="KUG05026.1"/>
    <property type="molecule type" value="Genomic_DNA"/>
</dbReference>
<sequence length="174" mass="19228">MACFKMIGTALIISSLGAWGLSGARGIGKRTEELRELRFAIAFLEKEITYMHTPLTRALERTARMCQNPVSALFRESAMSLKAGKGLTAGEAWMTGLEKLNVESNLQATDIEILGTAAHHLGVSDSSDQRKFLVMLQEEIKVQEEKAREEQAAKQKLWSYGGFIMGIVIVLLLI</sequence>
<proteinExistence type="predicted"/>
<keyword evidence="1" id="KW-0472">Membrane</keyword>
<comment type="caution">
    <text evidence="2">The sequence shown here is derived from an EMBL/GenBank/DDBJ whole genome shotgun (WGS) entry which is preliminary data.</text>
</comment>
<dbReference type="AlphaFoldDB" id="A0A0W8E8T2"/>
<gene>
    <name evidence="2" type="ORF">ASZ90_017515</name>
</gene>